<evidence type="ECO:0000256" key="5">
    <source>
        <dbReference type="ARBA" id="ARBA00011738"/>
    </source>
</evidence>
<dbReference type="GO" id="GO:0032259">
    <property type="term" value="P:methylation"/>
    <property type="evidence" value="ECO:0007669"/>
    <property type="project" value="UniProtKB-KW"/>
</dbReference>
<evidence type="ECO:0000256" key="1">
    <source>
        <dbReference type="ARBA" id="ARBA00001528"/>
    </source>
</evidence>
<dbReference type="InterPro" id="IPR049943">
    <property type="entry name" value="Ser_HO-MeTrfase-like"/>
</dbReference>
<dbReference type="PIRSF" id="PIRSF000412">
    <property type="entry name" value="SHMT"/>
    <property type="match status" value="1"/>
</dbReference>
<dbReference type="EC" id="2.1.2.1" evidence="12"/>
<dbReference type="CDD" id="cd00378">
    <property type="entry name" value="SHMT"/>
    <property type="match status" value="1"/>
</dbReference>
<dbReference type="GO" id="GO:0030170">
    <property type="term" value="F:pyridoxal phosphate binding"/>
    <property type="evidence" value="ECO:0007669"/>
    <property type="project" value="InterPro"/>
</dbReference>
<evidence type="ECO:0000256" key="9">
    <source>
        <dbReference type="ARBA" id="ARBA00022679"/>
    </source>
</evidence>
<dbReference type="EMBL" id="CAADIO010000035">
    <property type="protein sequence ID" value="VFR93752.1"/>
    <property type="molecule type" value="Genomic_DNA"/>
</dbReference>
<dbReference type="PANTHER" id="PTHR11680">
    <property type="entry name" value="SERINE HYDROXYMETHYLTRANSFERASE"/>
    <property type="match status" value="1"/>
</dbReference>
<keyword evidence="8" id="KW-0028">Amino-acid biosynthesis</keyword>
<comment type="cofactor">
    <cofactor evidence="2">
        <name>pyridoxal 5'-phosphate</name>
        <dbReference type="ChEBI" id="CHEBI:597326"/>
    </cofactor>
</comment>
<dbReference type="InterPro" id="IPR001085">
    <property type="entry name" value="Ser_HO-MeTrfase"/>
</dbReference>
<organism evidence="12">
    <name type="scientific">plant metagenome</name>
    <dbReference type="NCBI Taxonomy" id="1297885"/>
    <lineage>
        <taxon>unclassified sequences</taxon>
        <taxon>metagenomes</taxon>
        <taxon>organismal metagenomes</taxon>
    </lineage>
</organism>
<dbReference type="FunFam" id="3.40.640.10:FF:000001">
    <property type="entry name" value="Serine hydroxymethyltransferase"/>
    <property type="match status" value="1"/>
</dbReference>
<dbReference type="GO" id="GO:0035999">
    <property type="term" value="P:tetrahydrofolate interconversion"/>
    <property type="evidence" value="ECO:0007669"/>
    <property type="project" value="InterPro"/>
</dbReference>
<dbReference type="GO" id="GO:0005829">
    <property type="term" value="C:cytosol"/>
    <property type="evidence" value="ECO:0007669"/>
    <property type="project" value="TreeGrafter"/>
</dbReference>
<evidence type="ECO:0000259" key="11">
    <source>
        <dbReference type="Pfam" id="PF00464"/>
    </source>
</evidence>
<evidence type="ECO:0000313" key="12">
    <source>
        <dbReference type="EMBL" id="VFR93752.1"/>
    </source>
</evidence>
<keyword evidence="7" id="KW-0554">One-carbon metabolism</keyword>
<dbReference type="AlphaFoldDB" id="A0A484V4X7"/>
<keyword evidence="6" id="KW-0963">Cytoplasm</keyword>
<dbReference type="InterPro" id="IPR015422">
    <property type="entry name" value="PyrdxlP-dep_Trfase_small"/>
</dbReference>
<evidence type="ECO:0000256" key="4">
    <source>
        <dbReference type="ARBA" id="ARBA00006376"/>
    </source>
</evidence>
<sequence>MFDRNRTIDQVDPDVWAAIQKEDVRQEQHIELIASENYASPAVMQAQGTQLTNKYAEGYPGKRYYGGCEHVDVVEQLAIDRLKQLFGAEAANVQPNSGSQANQGVYTAVLKPGDSVLGMSLAEGGHLTHGASVNASGKLYNFHQYGLDANEVLDYDRVEQLAKEHSPKLIVAGASAYSLHIDFERLARIARDHGALFMVDIAHYAGLVAGGAYPNPVPHADFVTSTTHKSLRGPRGGVIMMKAEHEKIVNSAIFPGIQGGPLMHVIAAKAVAFKEALAPEFKDYAAQVVKNASVLADTLVKRGLRIVSGRTESHVMLVDLRAKGITGKEAEAVLGDAHITVNKNAIPNDPEKPFVTSGVRLGTPAMTTRGFREAEAEETGNLIADVLDNPRDAATIASVRERVNALTARLPVYR</sequence>
<keyword evidence="9 12" id="KW-0808">Transferase</keyword>
<dbReference type="InterPro" id="IPR015421">
    <property type="entry name" value="PyrdxlP-dep_Trfase_major"/>
</dbReference>
<comment type="subcellular location">
    <subcellularLocation>
        <location evidence="3">Cytoplasm</location>
    </subcellularLocation>
</comment>
<reference evidence="12" key="1">
    <citation type="submission" date="2019-03" db="EMBL/GenBank/DDBJ databases">
        <authorList>
            <person name="Danneels B."/>
        </authorList>
    </citation>
    <scope>NUCLEOTIDE SEQUENCE</scope>
</reference>
<name>A0A484V4X7_9ZZZZ</name>
<evidence type="ECO:0000256" key="8">
    <source>
        <dbReference type="ARBA" id="ARBA00022605"/>
    </source>
</evidence>
<gene>
    <name evidence="12" type="ORF">RAN3_0700</name>
</gene>
<comment type="catalytic activity">
    <reaction evidence="1">
        <text>(6R)-5,10-methylene-5,6,7,8-tetrahydrofolate + glycine + H2O = (6S)-5,6,7,8-tetrahydrofolate + L-serine</text>
        <dbReference type="Rhea" id="RHEA:15481"/>
        <dbReference type="ChEBI" id="CHEBI:15377"/>
        <dbReference type="ChEBI" id="CHEBI:15636"/>
        <dbReference type="ChEBI" id="CHEBI:33384"/>
        <dbReference type="ChEBI" id="CHEBI:57305"/>
        <dbReference type="ChEBI" id="CHEBI:57453"/>
        <dbReference type="EC" id="2.1.2.1"/>
    </reaction>
</comment>
<dbReference type="InterPro" id="IPR039429">
    <property type="entry name" value="SHMT-like_dom"/>
</dbReference>
<evidence type="ECO:0000256" key="10">
    <source>
        <dbReference type="ARBA" id="ARBA00022898"/>
    </source>
</evidence>
<evidence type="ECO:0000256" key="2">
    <source>
        <dbReference type="ARBA" id="ARBA00001933"/>
    </source>
</evidence>
<keyword evidence="10" id="KW-0663">Pyridoxal phosphate</keyword>
<dbReference type="HAMAP" id="MF_00051">
    <property type="entry name" value="SHMT"/>
    <property type="match status" value="1"/>
</dbReference>
<feature type="domain" description="Serine hydroxymethyltransferase-like" evidence="11">
    <location>
        <begin position="9"/>
        <end position="383"/>
    </location>
</feature>
<accession>A0A484V4X7</accession>
<dbReference type="Pfam" id="PF00464">
    <property type="entry name" value="SHMT"/>
    <property type="match status" value="1"/>
</dbReference>
<evidence type="ECO:0000256" key="6">
    <source>
        <dbReference type="ARBA" id="ARBA00022490"/>
    </source>
</evidence>
<comment type="similarity">
    <text evidence="4">Belongs to the SHMT family.</text>
</comment>
<dbReference type="PROSITE" id="PS00096">
    <property type="entry name" value="SHMT"/>
    <property type="match status" value="1"/>
</dbReference>
<dbReference type="FunFam" id="3.90.1150.10:FF:000003">
    <property type="entry name" value="Serine hydroxymethyltransferase"/>
    <property type="match status" value="1"/>
</dbReference>
<evidence type="ECO:0000256" key="7">
    <source>
        <dbReference type="ARBA" id="ARBA00022563"/>
    </source>
</evidence>
<dbReference type="InterPro" id="IPR015424">
    <property type="entry name" value="PyrdxlP-dep_Trfase"/>
</dbReference>
<dbReference type="GO" id="GO:0019264">
    <property type="term" value="P:glycine biosynthetic process from serine"/>
    <property type="evidence" value="ECO:0007669"/>
    <property type="project" value="InterPro"/>
</dbReference>
<evidence type="ECO:0000256" key="3">
    <source>
        <dbReference type="ARBA" id="ARBA00004496"/>
    </source>
</evidence>
<dbReference type="Gene3D" id="3.40.640.10">
    <property type="entry name" value="Type I PLP-dependent aspartate aminotransferase-like (Major domain)"/>
    <property type="match status" value="1"/>
</dbReference>
<protein>
    <submittedName>
        <fullName evidence="12">Serine hydroxymethyltransferase</fullName>
        <ecNumber evidence="12">2.1.2.1</ecNumber>
    </submittedName>
</protein>
<dbReference type="InterPro" id="IPR019798">
    <property type="entry name" value="Ser_HO-MeTrfase_PLP_BS"/>
</dbReference>
<dbReference type="GO" id="GO:0008168">
    <property type="term" value="F:methyltransferase activity"/>
    <property type="evidence" value="ECO:0007669"/>
    <property type="project" value="UniProtKB-KW"/>
</dbReference>
<keyword evidence="12" id="KW-0489">Methyltransferase</keyword>
<dbReference type="NCBIfam" id="NF000586">
    <property type="entry name" value="PRK00011.1"/>
    <property type="match status" value="1"/>
</dbReference>
<dbReference type="GO" id="GO:0004372">
    <property type="term" value="F:glycine hydroxymethyltransferase activity"/>
    <property type="evidence" value="ECO:0007669"/>
    <property type="project" value="UniProtKB-EC"/>
</dbReference>
<dbReference type="Gene3D" id="3.90.1150.10">
    <property type="entry name" value="Aspartate Aminotransferase, domain 1"/>
    <property type="match status" value="1"/>
</dbReference>
<dbReference type="PANTHER" id="PTHR11680:SF50">
    <property type="entry name" value="SERINE HYDROXYMETHYLTRANSFERASE"/>
    <property type="match status" value="1"/>
</dbReference>
<comment type="subunit">
    <text evidence="5">Homodimer.</text>
</comment>
<dbReference type="SUPFAM" id="SSF53383">
    <property type="entry name" value="PLP-dependent transferases"/>
    <property type="match status" value="1"/>
</dbReference>
<proteinExistence type="inferred from homology"/>